<protein>
    <submittedName>
        <fullName evidence="1">Isopentenyl phosphate kinase</fullName>
    </submittedName>
</protein>
<evidence type="ECO:0000313" key="2">
    <source>
        <dbReference type="Proteomes" id="UP001232973"/>
    </source>
</evidence>
<name>A0ABT9XKB8_9BACL</name>
<gene>
    <name evidence="1" type="ORF">J2S03_002097</name>
</gene>
<keyword evidence="2" id="KW-1185">Reference proteome</keyword>
<keyword evidence="1" id="KW-0418">Kinase</keyword>
<sequence length="164" mass="19413">MYNTSYILACDKDHVYTALNRFDPKQNAFEGEYSLLHNTYSRDQYFLARFLIEHVAHPLVFLNSESDRYHEVIHNYGHFREDDISRYVQERVLQENEFEQTLTVQQSIGQLQLLIAKKMIEKELESVQNTPSSSERDTYVLLGKDWAFRWSVNTINDLVEQGRA</sequence>
<dbReference type="GO" id="GO:0016301">
    <property type="term" value="F:kinase activity"/>
    <property type="evidence" value="ECO:0007669"/>
    <property type="project" value="UniProtKB-KW"/>
</dbReference>
<dbReference type="Proteomes" id="UP001232973">
    <property type="component" value="Unassembled WGS sequence"/>
</dbReference>
<organism evidence="1 2">
    <name type="scientific">Alicyclobacillus cycloheptanicus</name>
    <dbReference type="NCBI Taxonomy" id="1457"/>
    <lineage>
        <taxon>Bacteria</taxon>
        <taxon>Bacillati</taxon>
        <taxon>Bacillota</taxon>
        <taxon>Bacilli</taxon>
        <taxon>Bacillales</taxon>
        <taxon>Alicyclobacillaceae</taxon>
        <taxon>Alicyclobacillus</taxon>
    </lineage>
</organism>
<accession>A0ABT9XKB8</accession>
<keyword evidence="1" id="KW-0808">Transferase</keyword>
<dbReference type="RefSeq" id="WP_307016268.1">
    <property type="nucleotide sequence ID" value="NZ_JAUANV010000017.1"/>
</dbReference>
<comment type="caution">
    <text evidence="1">The sequence shown here is derived from an EMBL/GenBank/DDBJ whole genome shotgun (WGS) entry which is preliminary data.</text>
</comment>
<evidence type="ECO:0000313" key="1">
    <source>
        <dbReference type="EMBL" id="MDQ0190233.1"/>
    </source>
</evidence>
<proteinExistence type="predicted"/>
<reference evidence="1 2" key="1">
    <citation type="submission" date="2023-07" db="EMBL/GenBank/DDBJ databases">
        <title>Genomic Encyclopedia of Type Strains, Phase IV (KMG-IV): sequencing the most valuable type-strain genomes for metagenomic binning, comparative biology and taxonomic classification.</title>
        <authorList>
            <person name="Goeker M."/>
        </authorList>
    </citation>
    <scope>NUCLEOTIDE SEQUENCE [LARGE SCALE GENOMIC DNA]</scope>
    <source>
        <strain evidence="1 2">DSM 4006</strain>
    </source>
</reference>
<dbReference type="EMBL" id="JAUSTP010000016">
    <property type="protein sequence ID" value="MDQ0190233.1"/>
    <property type="molecule type" value="Genomic_DNA"/>
</dbReference>